<feature type="transmembrane region" description="Helical" evidence="1">
    <location>
        <begin position="47"/>
        <end position="69"/>
    </location>
</feature>
<comment type="caution">
    <text evidence="3">The sequence shown here is derived from an EMBL/GenBank/DDBJ whole genome shotgun (WGS) entry which is preliminary data.</text>
</comment>
<evidence type="ECO:0000259" key="2">
    <source>
        <dbReference type="Pfam" id="PF11738"/>
    </source>
</evidence>
<name>A0A7Y8RIT3_9PSED</name>
<keyword evidence="1" id="KW-1133">Transmembrane helix</keyword>
<dbReference type="Pfam" id="PF11738">
    <property type="entry name" value="DUF3298"/>
    <property type="match status" value="1"/>
</dbReference>
<feature type="domain" description="DUF3298" evidence="2">
    <location>
        <begin position="207"/>
        <end position="273"/>
    </location>
</feature>
<dbReference type="InterPro" id="IPR037126">
    <property type="entry name" value="PdaC/RsiV-like_sf"/>
</dbReference>
<keyword evidence="1" id="KW-0472">Membrane</keyword>
<protein>
    <submittedName>
        <fullName evidence="3">DUF3298 domain-containing protein</fullName>
    </submittedName>
</protein>
<evidence type="ECO:0000313" key="4">
    <source>
        <dbReference type="Proteomes" id="UP000543908"/>
    </source>
</evidence>
<feature type="transmembrane region" description="Helical" evidence="1">
    <location>
        <begin position="9"/>
        <end position="27"/>
    </location>
</feature>
<sequence>MDSPILEKLLATTGLGGVCVGIFMLIFKETLKSAFIAKLTKEHSFQVVRSLLWLTWSIAILGLMAWVGLRVLEIYESKAITNNSVKPVGVQQPRLEARRLERRIPDSTPGTNVEEAHIKLDYIEVAGLDNKTLQKKINEYIKEKVGANEHYDGTEDLTMELINSSLEGDLLSVLVEGTYYGHGAAGAANQVRSINLNIKNGEPVEFKDLFRAGYKEKINKIAESWFSTQSFDSSFESVKDDQCYYFDGSYLYLCFSEYEVAAGAEGVVTAKLKLDDIRGLVNLNGPLAYVF</sequence>
<dbReference type="AlphaFoldDB" id="A0A7Y8RIT3"/>
<evidence type="ECO:0000256" key="1">
    <source>
        <dbReference type="SAM" id="Phobius"/>
    </source>
</evidence>
<dbReference type="EMBL" id="JABUHS010000003">
    <property type="protein sequence ID" value="NWN59818.1"/>
    <property type="molecule type" value="Genomic_DNA"/>
</dbReference>
<reference evidence="3 4" key="1">
    <citation type="submission" date="2020-05" db="EMBL/GenBank/DDBJ databases">
        <title>Onion-isolated Pseudomonas sp.</title>
        <authorList>
            <person name="Fujikawa T."/>
            <person name="Sawada H."/>
        </authorList>
    </citation>
    <scope>NUCLEOTIDE SEQUENCE [LARGE SCALE GENOMIC DNA]</scope>
    <source>
        <strain evidence="3 4">MAFF 301512</strain>
    </source>
</reference>
<dbReference type="Gene3D" id="3.90.640.20">
    <property type="entry name" value="Heat-shock cognate protein, ATPase"/>
    <property type="match status" value="1"/>
</dbReference>
<gene>
    <name evidence="3" type="ORF">HT123_00775</name>
</gene>
<evidence type="ECO:0000313" key="3">
    <source>
        <dbReference type="EMBL" id="NWN59818.1"/>
    </source>
</evidence>
<dbReference type="RefSeq" id="WP_122528180.1">
    <property type="nucleotide sequence ID" value="NZ_JABUHS010000003.1"/>
</dbReference>
<proteinExistence type="predicted"/>
<dbReference type="Proteomes" id="UP000543908">
    <property type="component" value="Unassembled WGS sequence"/>
</dbReference>
<keyword evidence="1" id="KW-0812">Transmembrane</keyword>
<dbReference type="InterPro" id="IPR021729">
    <property type="entry name" value="DUF3298"/>
</dbReference>
<organism evidence="3 4">
    <name type="scientific">Pseudomonas allii</name>
    <dbReference type="NCBI Taxonomy" id="2740531"/>
    <lineage>
        <taxon>Bacteria</taxon>
        <taxon>Pseudomonadati</taxon>
        <taxon>Pseudomonadota</taxon>
        <taxon>Gammaproteobacteria</taxon>
        <taxon>Pseudomonadales</taxon>
        <taxon>Pseudomonadaceae</taxon>
        <taxon>Pseudomonas</taxon>
    </lineage>
</organism>
<accession>A0A7Y8RIT3</accession>